<dbReference type="EMBL" id="NJGV01000034">
    <property type="protein sequence ID" value="OWY31923.1"/>
    <property type="molecule type" value="Genomic_DNA"/>
</dbReference>
<sequence length="62" mass="6658">MTQSPKNISALMCELSVALAELSEKMSNLSVTLENSYLESNAPEPAALMEAARETIEKARGS</sequence>
<accession>A0A225SLU5</accession>
<proteinExistence type="predicted"/>
<evidence type="ECO:0000313" key="2">
    <source>
        <dbReference type="Proteomes" id="UP000214747"/>
    </source>
</evidence>
<gene>
    <name evidence="1" type="ORF">CEJ45_23750</name>
</gene>
<keyword evidence="2" id="KW-1185">Reference proteome</keyword>
<dbReference type="Proteomes" id="UP000214747">
    <property type="component" value="Unassembled WGS sequence"/>
</dbReference>
<organism evidence="1 2">
    <name type="scientific">Herbaspirillum aquaticum</name>
    <dbReference type="NCBI Taxonomy" id="568783"/>
    <lineage>
        <taxon>Bacteria</taxon>
        <taxon>Pseudomonadati</taxon>
        <taxon>Pseudomonadota</taxon>
        <taxon>Betaproteobacteria</taxon>
        <taxon>Burkholderiales</taxon>
        <taxon>Oxalobacteraceae</taxon>
        <taxon>Herbaspirillum</taxon>
    </lineage>
</organism>
<name>A0A225SLU5_9BURK</name>
<protein>
    <submittedName>
        <fullName evidence="1">Uncharacterized protein</fullName>
    </submittedName>
</protein>
<evidence type="ECO:0000313" key="1">
    <source>
        <dbReference type="EMBL" id="OWY31923.1"/>
    </source>
</evidence>
<reference evidence="1 2" key="1">
    <citation type="journal article" date="2010" name="Int. J. Syst. Evol. Microbiol.">
        <title>Reclassification of Herbaspirillum putei as a later heterotypic synonym of Herbaspirillum huttiense, with the description of H. huttiense subsp. huttiense subsp. nov. and H. huttiense subsp. putei subsp. nov., comb. nov., and description of Herbaspirillum aquaticum sp. nov.</title>
        <authorList>
            <person name="Dobritsa A.P."/>
            <person name="Reddy M.C."/>
            <person name="Samadpour M."/>
        </authorList>
    </citation>
    <scope>NUCLEOTIDE SEQUENCE [LARGE SCALE GENOMIC DNA]</scope>
    <source>
        <strain evidence="1 2">IEH 4430</strain>
    </source>
</reference>
<dbReference type="AlphaFoldDB" id="A0A225SLU5"/>
<dbReference type="RefSeq" id="WP_034333213.1">
    <property type="nucleotide sequence ID" value="NZ_JARJFG010000033.1"/>
</dbReference>
<dbReference type="GeneID" id="90165664"/>
<comment type="caution">
    <text evidence="1">The sequence shown here is derived from an EMBL/GenBank/DDBJ whole genome shotgun (WGS) entry which is preliminary data.</text>
</comment>